<reference evidence="1 2" key="1">
    <citation type="submission" date="2021-03" db="EMBL/GenBank/DDBJ databases">
        <title>Genomic Encyclopedia of Type Strains, Phase IV (KMG-IV): sequencing the most valuable type-strain genomes for metagenomic binning, comparative biology and taxonomic classification.</title>
        <authorList>
            <person name="Goeker M."/>
        </authorList>
    </citation>
    <scope>NUCLEOTIDE SEQUENCE [LARGE SCALE GENOMIC DNA]</scope>
    <source>
        <strain evidence="1 2">DSM 24950</strain>
    </source>
</reference>
<comment type="caution">
    <text evidence="1">The sequence shown here is derived from an EMBL/GenBank/DDBJ whole genome shotgun (WGS) entry which is preliminary data.</text>
</comment>
<evidence type="ECO:0000313" key="2">
    <source>
        <dbReference type="Proteomes" id="UP001519344"/>
    </source>
</evidence>
<name>A0ABS4I9H7_9BACL</name>
<keyword evidence="2" id="KW-1185">Reference proteome</keyword>
<dbReference type="Proteomes" id="UP001519344">
    <property type="component" value="Unassembled WGS sequence"/>
</dbReference>
<dbReference type="EMBL" id="JAGGKV010000037">
    <property type="protein sequence ID" value="MBP1967585.1"/>
    <property type="molecule type" value="Genomic_DNA"/>
</dbReference>
<protein>
    <submittedName>
        <fullName evidence="1">Uncharacterized protein</fullName>
    </submittedName>
</protein>
<gene>
    <name evidence="1" type="ORF">J2Z65_006857</name>
</gene>
<accession>A0ABS4I9H7</accession>
<sequence length="56" mass="6682">MDFIRYSLFFVLARLCNEGSIFTPIRVQLNRLAYRIHPIALSTHDRSEQHAEFHCF</sequence>
<proteinExistence type="predicted"/>
<evidence type="ECO:0000313" key="1">
    <source>
        <dbReference type="EMBL" id="MBP1967585.1"/>
    </source>
</evidence>
<organism evidence="1 2">
    <name type="scientific">Paenibacillus aceris</name>
    <dbReference type="NCBI Taxonomy" id="869555"/>
    <lineage>
        <taxon>Bacteria</taxon>
        <taxon>Bacillati</taxon>
        <taxon>Bacillota</taxon>
        <taxon>Bacilli</taxon>
        <taxon>Bacillales</taxon>
        <taxon>Paenibacillaceae</taxon>
        <taxon>Paenibacillus</taxon>
    </lineage>
</organism>